<reference evidence="10 11" key="1">
    <citation type="journal article" date="2023" name="G3 (Bethesda)">
        <title>A haplotype-resolved chromosome-scale genome for Quercus rubra L. provides insights into the genetics of adaptive traits for red oak species.</title>
        <authorList>
            <person name="Kapoor B."/>
            <person name="Jenkins J."/>
            <person name="Schmutz J."/>
            <person name="Zhebentyayeva T."/>
            <person name="Kuelheim C."/>
            <person name="Coggeshall M."/>
            <person name="Heim C."/>
            <person name="Lasky J.R."/>
            <person name="Leites L."/>
            <person name="Islam-Faridi N."/>
            <person name="Romero-Severson J."/>
            <person name="DeLeo V.L."/>
            <person name="Lucas S.M."/>
            <person name="Lazic D."/>
            <person name="Gailing O."/>
            <person name="Carlson J."/>
            <person name="Staton M."/>
        </authorList>
    </citation>
    <scope>NUCLEOTIDE SEQUENCE [LARGE SCALE GENOMIC DNA]</scope>
    <source>
        <strain evidence="10">Pseudo-F2</strain>
    </source>
</reference>
<dbReference type="InterPro" id="IPR058546">
    <property type="entry name" value="RPS4B/Roq1-like_LRR"/>
</dbReference>
<dbReference type="InterPro" id="IPR032675">
    <property type="entry name" value="LRR_dom_sf"/>
</dbReference>
<evidence type="ECO:0000256" key="3">
    <source>
        <dbReference type="ARBA" id="ARBA00022737"/>
    </source>
</evidence>
<evidence type="ECO:0000259" key="9">
    <source>
        <dbReference type="PROSITE" id="PS50104"/>
    </source>
</evidence>
<proteinExistence type="predicted"/>
<dbReference type="InterPro" id="IPR058192">
    <property type="entry name" value="WHD_ROQ1-like"/>
</dbReference>
<dbReference type="InterPro" id="IPR035897">
    <property type="entry name" value="Toll_tir_struct_dom_sf"/>
</dbReference>
<dbReference type="Gene3D" id="1.10.8.430">
    <property type="entry name" value="Helical domain of apoptotic protease-activating factors"/>
    <property type="match status" value="1"/>
</dbReference>
<dbReference type="EMBL" id="JAXUIC010000009">
    <property type="protein sequence ID" value="KAK4573187.1"/>
    <property type="molecule type" value="Genomic_DNA"/>
</dbReference>
<evidence type="ECO:0000313" key="11">
    <source>
        <dbReference type="Proteomes" id="UP001324115"/>
    </source>
</evidence>
<dbReference type="PRINTS" id="PR00364">
    <property type="entry name" value="DISEASERSIST"/>
</dbReference>
<dbReference type="Pfam" id="PF00931">
    <property type="entry name" value="NB-ARC"/>
    <property type="match status" value="1"/>
</dbReference>
<dbReference type="SUPFAM" id="SSF52058">
    <property type="entry name" value="L domain-like"/>
    <property type="match status" value="1"/>
</dbReference>
<dbReference type="Gene3D" id="3.40.50.10140">
    <property type="entry name" value="Toll/interleukin-1 receptor homology (TIR) domain"/>
    <property type="match status" value="1"/>
</dbReference>
<dbReference type="PROSITE" id="PS50104">
    <property type="entry name" value="TIR"/>
    <property type="match status" value="1"/>
</dbReference>
<dbReference type="Pfam" id="PF23282">
    <property type="entry name" value="WHD_ROQ1"/>
    <property type="match status" value="1"/>
</dbReference>
<comment type="catalytic activity">
    <reaction evidence="7">
        <text>NAD(+) + H2O = ADP-D-ribose + nicotinamide + H(+)</text>
        <dbReference type="Rhea" id="RHEA:16301"/>
        <dbReference type="ChEBI" id="CHEBI:15377"/>
        <dbReference type="ChEBI" id="CHEBI:15378"/>
        <dbReference type="ChEBI" id="CHEBI:17154"/>
        <dbReference type="ChEBI" id="CHEBI:57540"/>
        <dbReference type="ChEBI" id="CHEBI:57967"/>
        <dbReference type="EC" id="3.2.2.6"/>
    </reaction>
    <physiologicalReaction direction="left-to-right" evidence="7">
        <dbReference type="Rhea" id="RHEA:16302"/>
    </physiologicalReaction>
</comment>
<gene>
    <name evidence="10" type="ORF">RGQ29_031233</name>
</gene>
<dbReference type="InterPro" id="IPR027417">
    <property type="entry name" value="P-loop_NTPase"/>
</dbReference>
<evidence type="ECO:0000256" key="7">
    <source>
        <dbReference type="ARBA" id="ARBA00047304"/>
    </source>
</evidence>
<dbReference type="GO" id="GO:0043531">
    <property type="term" value="F:ADP binding"/>
    <property type="evidence" value="ECO:0007669"/>
    <property type="project" value="InterPro"/>
</dbReference>
<evidence type="ECO:0000256" key="6">
    <source>
        <dbReference type="ARBA" id="ARBA00023027"/>
    </source>
</evidence>
<dbReference type="PANTHER" id="PTHR11017">
    <property type="entry name" value="LEUCINE-RICH REPEAT-CONTAINING PROTEIN"/>
    <property type="match status" value="1"/>
</dbReference>
<dbReference type="SMART" id="SM00369">
    <property type="entry name" value="LRR_TYP"/>
    <property type="match status" value="5"/>
</dbReference>
<evidence type="ECO:0000256" key="5">
    <source>
        <dbReference type="ARBA" id="ARBA00022821"/>
    </source>
</evidence>
<feature type="domain" description="TIR" evidence="9">
    <location>
        <begin position="22"/>
        <end position="188"/>
    </location>
</feature>
<evidence type="ECO:0000256" key="8">
    <source>
        <dbReference type="SAM" id="MobiDB-lite"/>
    </source>
</evidence>
<dbReference type="Proteomes" id="UP001324115">
    <property type="component" value="Unassembled WGS sequence"/>
</dbReference>
<keyword evidence="2" id="KW-0433">Leucine-rich repeat</keyword>
<dbReference type="InterPro" id="IPR011713">
    <property type="entry name" value="Leu-rich_rpt_3"/>
</dbReference>
<dbReference type="Gene3D" id="3.40.50.300">
    <property type="entry name" value="P-loop containing nucleotide triphosphate hydrolases"/>
    <property type="match status" value="1"/>
</dbReference>
<dbReference type="SMART" id="SM00255">
    <property type="entry name" value="TIR"/>
    <property type="match status" value="1"/>
</dbReference>
<dbReference type="Pfam" id="PF23286">
    <property type="entry name" value="LRR_13"/>
    <property type="match status" value="1"/>
</dbReference>
<evidence type="ECO:0000256" key="1">
    <source>
        <dbReference type="ARBA" id="ARBA00011982"/>
    </source>
</evidence>
<evidence type="ECO:0000256" key="4">
    <source>
        <dbReference type="ARBA" id="ARBA00022801"/>
    </source>
</evidence>
<dbReference type="PROSITE" id="PS51450">
    <property type="entry name" value="LRR"/>
    <property type="match status" value="1"/>
</dbReference>
<dbReference type="GO" id="GO:0007165">
    <property type="term" value="P:signal transduction"/>
    <property type="evidence" value="ECO:0007669"/>
    <property type="project" value="InterPro"/>
</dbReference>
<dbReference type="InterPro" id="IPR000157">
    <property type="entry name" value="TIR_dom"/>
</dbReference>
<protein>
    <recommendedName>
        <fullName evidence="1">ADP-ribosyl cyclase/cyclic ADP-ribose hydrolase</fullName>
        <ecNumber evidence="1">3.2.2.6</ecNumber>
    </recommendedName>
</protein>
<accession>A0AAN7EK81</accession>
<keyword evidence="4" id="KW-0378">Hydrolase</keyword>
<dbReference type="Gene3D" id="3.80.10.10">
    <property type="entry name" value="Ribonuclease Inhibitor"/>
    <property type="match status" value="3"/>
</dbReference>
<dbReference type="Pfam" id="PF07725">
    <property type="entry name" value="LRR_3"/>
    <property type="match status" value="1"/>
</dbReference>
<dbReference type="PANTHER" id="PTHR11017:SF559">
    <property type="entry name" value="DISEASE RESISTANCE PROTEIN CHL1"/>
    <property type="match status" value="1"/>
</dbReference>
<keyword evidence="6" id="KW-0520">NAD</keyword>
<keyword evidence="11" id="KW-1185">Reference proteome</keyword>
<dbReference type="InterPro" id="IPR002182">
    <property type="entry name" value="NB-ARC"/>
</dbReference>
<dbReference type="FunFam" id="3.40.50.10140:FF:000007">
    <property type="entry name" value="Disease resistance protein (TIR-NBS-LRR class)"/>
    <property type="match status" value="1"/>
</dbReference>
<sequence length="1206" mass="135971">MAFIPSSSSSSSSSYSSSSRGCKYDVFLSFRGEDTRTKFTDHLYSALKRKGISTFRDDEKLKRGTFIAPELLKAIEKSRFAVVILSRDYASSSWCLSELTKIVECMEKTQLIVLPVFHYVDPSHVRNQMGTFAEAFAEHEEHLKNNIGSVQMWKAALTKVANLAGWDLKNRPESIVIEEIIKRIFSELNCKFSSVYEDLVGMDSCVKEILDSYLSERLDDVRFVGICGMGGIGKTTLAQEISKGISHNYEATSFIANIREETKTQGLVSLQKQLLSKILMESEINIWNIPEGINLLRNTLSNKKVFIVLDDVDEEEQLGALAGRHDWFGPGSRIIVTSRDSHLLKRCGVNDIYRAKGLSNDDALQLFSWRAFKKPYPEENYVDFSKGFVNYAKGLPLALKVLGSLLFAKRTEEWKSALDKLKEEPNKKILDILQISFDGLTYMQKELFLDIACFFKGENKDCMGDGLDYNLGVLMEKYLITISDHGTLWMHDLLQEMGQEIIHRESPKEPSRRSRLWSYEDAIYVLKNNTGTEVVESIELIAPVQKVENLSAKAFSNMKKLRLLKIYNAQSSKDLFRGNVQFLQGLSYLSNELRFLEWDGYHLKFLPTNFQPIKLVELRMRFSGIRQLWKGIMILNELKLIDLCDSQNLIETPNFSGAPNLKKLILQGCTRLSNIHASLGNLKQLIRLDLNGCKSLKSLPNKIGLEALEIFDLGGCSRLKKFPEIVGNMSRLSELYLNETSIKDLPLSMEHVTGLIKLDLRDCKNLSSLPNACCSSMSLKIFTLSGCSKIDELPEKLGNLKGLEELDVSGTAIKDLPLAMQHVTGLIKLDLRDCKNLSNNSLFGLCSLTNLDLSFCNLQSIPDHIGCLASLLSLKLEGNNFVCLPESMIQLSNLKDLRLSFCTSLRSLPKLPLNLGYIAARSCTSLETLSIKPDDEVVPSFSLVNCVKLIENQDYGDVRYPYYPSYSISIPGSKIPKWLSHKNVGTSVNLQVPSSDILCNKLTGIVVCVIVVLHHPFLQLPRIGKGRYTRFTHEFCYSIYANGCRLPLGMTIKLSEEFDKIESYHFRLECVSPRNVFENWIEESNQFNANGVIQIEVKFETNCRCLEVIECGANLVFEQDIEDLKHTKAWPSSYSITPYNGDGAGTSGEATAPNDIDIDAPHPKWTRLPNLIQRLVLCFGNLLVNLCTPGRGNPDSEEEEVEEEFQ</sequence>
<dbReference type="SUPFAM" id="SSF52200">
    <property type="entry name" value="Toll/Interleukin receptor TIR domain"/>
    <property type="match status" value="1"/>
</dbReference>
<dbReference type="EC" id="3.2.2.6" evidence="1"/>
<keyword evidence="5" id="KW-0611">Plant defense</keyword>
<dbReference type="InterPro" id="IPR042197">
    <property type="entry name" value="Apaf_helical"/>
</dbReference>
<feature type="region of interest" description="Disordered" evidence="8">
    <location>
        <begin position="1"/>
        <end position="20"/>
    </location>
</feature>
<dbReference type="InterPro" id="IPR044974">
    <property type="entry name" value="Disease_R_plants"/>
</dbReference>
<dbReference type="InterPro" id="IPR001611">
    <property type="entry name" value="Leu-rich_rpt"/>
</dbReference>
<dbReference type="Pfam" id="PF01582">
    <property type="entry name" value="TIR"/>
    <property type="match status" value="1"/>
</dbReference>
<organism evidence="10 11">
    <name type="scientific">Quercus rubra</name>
    <name type="common">Northern red oak</name>
    <name type="synonym">Quercus borealis</name>
    <dbReference type="NCBI Taxonomy" id="3512"/>
    <lineage>
        <taxon>Eukaryota</taxon>
        <taxon>Viridiplantae</taxon>
        <taxon>Streptophyta</taxon>
        <taxon>Embryophyta</taxon>
        <taxon>Tracheophyta</taxon>
        <taxon>Spermatophyta</taxon>
        <taxon>Magnoliopsida</taxon>
        <taxon>eudicotyledons</taxon>
        <taxon>Gunneridae</taxon>
        <taxon>Pentapetalae</taxon>
        <taxon>rosids</taxon>
        <taxon>fabids</taxon>
        <taxon>Fagales</taxon>
        <taxon>Fagaceae</taxon>
        <taxon>Quercus</taxon>
    </lineage>
</organism>
<dbReference type="InterPro" id="IPR045344">
    <property type="entry name" value="C-JID"/>
</dbReference>
<dbReference type="SUPFAM" id="SSF52540">
    <property type="entry name" value="P-loop containing nucleoside triphosphate hydrolases"/>
    <property type="match status" value="1"/>
</dbReference>
<dbReference type="InterPro" id="IPR003591">
    <property type="entry name" value="Leu-rich_rpt_typical-subtyp"/>
</dbReference>
<dbReference type="AlphaFoldDB" id="A0AAN7EK81"/>
<dbReference type="Pfam" id="PF20160">
    <property type="entry name" value="C-JID"/>
    <property type="match status" value="1"/>
</dbReference>
<name>A0AAN7EK81_QUERU</name>
<keyword evidence="3" id="KW-0677">Repeat</keyword>
<evidence type="ECO:0000256" key="2">
    <source>
        <dbReference type="ARBA" id="ARBA00022614"/>
    </source>
</evidence>
<feature type="compositionally biased region" description="Low complexity" evidence="8">
    <location>
        <begin position="1"/>
        <end position="19"/>
    </location>
</feature>
<dbReference type="GO" id="GO:0061809">
    <property type="term" value="F:NAD+ nucleosidase activity, cyclic ADP-ribose generating"/>
    <property type="evidence" value="ECO:0007669"/>
    <property type="project" value="UniProtKB-EC"/>
</dbReference>
<evidence type="ECO:0000313" key="10">
    <source>
        <dbReference type="EMBL" id="KAK4573187.1"/>
    </source>
</evidence>
<comment type="caution">
    <text evidence="10">The sequence shown here is derived from an EMBL/GenBank/DDBJ whole genome shotgun (WGS) entry which is preliminary data.</text>
</comment>
<dbReference type="GO" id="GO:0006952">
    <property type="term" value="P:defense response"/>
    <property type="evidence" value="ECO:0007669"/>
    <property type="project" value="InterPro"/>
</dbReference>